<dbReference type="InterPro" id="IPR010982">
    <property type="entry name" value="Lambda_DNA-bd_dom_sf"/>
</dbReference>
<protein>
    <submittedName>
        <fullName evidence="2">Transcriptional regulator</fullName>
    </submittedName>
</protein>
<dbReference type="SUPFAM" id="SSF47413">
    <property type="entry name" value="lambda repressor-like DNA-binding domains"/>
    <property type="match status" value="1"/>
</dbReference>
<dbReference type="GO" id="GO:0003677">
    <property type="term" value="F:DNA binding"/>
    <property type="evidence" value="ECO:0007669"/>
    <property type="project" value="InterPro"/>
</dbReference>
<evidence type="ECO:0000313" key="2">
    <source>
        <dbReference type="EMBL" id="BBP00588.1"/>
    </source>
</evidence>
<dbReference type="CDD" id="cd00093">
    <property type="entry name" value="HTH_XRE"/>
    <property type="match status" value="1"/>
</dbReference>
<name>A0A809S1V8_9PROT</name>
<sequence length="113" mass="12212">MRVTQSATLSPPLTKQAAQIGEALQHLRHARQVKQSDAALRAGISRATAQRLERGDPGVSLGGILRYLDAIAPGLTLLKLLTGEDPSLAAMEHRLRTQRVHGLTAAELKELDF</sequence>
<dbReference type="RefSeq" id="WP_162084495.1">
    <property type="nucleotide sequence ID" value="NZ_AP021881.1"/>
</dbReference>
<evidence type="ECO:0000259" key="1">
    <source>
        <dbReference type="PROSITE" id="PS50943"/>
    </source>
</evidence>
<dbReference type="Pfam" id="PF13560">
    <property type="entry name" value="HTH_31"/>
    <property type="match status" value="1"/>
</dbReference>
<organism evidence="2 3">
    <name type="scientific">Sulfuriferula nivalis</name>
    <dbReference type="NCBI Taxonomy" id="2675298"/>
    <lineage>
        <taxon>Bacteria</taxon>
        <taxon>Pseudomonadati</taxon>
        <taxon>Pseudomonadota</taxon>
        <taxon>Betaproteobacteria</taxon>
        <taxon>Nitrosomonadales</taxon>
        <taxon>Sulfuricellaceae</taxon>
        <taxon>Sulfuriferula</taxon>
    </lineage>
</organism>
<evidence type="ECO:0000313" key="3">
    <source>
        <dbReference type="Proteomes" id="UP000463939"/>
    </source>
</evidence>
<reference evidence="3" key="1">
    <citation type="submission" date="2019-11" db="EMBL/GenBank/DDBJ databases">
        <title>Isolation and characterization of a novel species in the genus Sulfuriferula.</title>
        <authorList>
            <person name="Mochizuki J."/>
            <person name="Kojima H."/>
            <person name="Fukui M."/>
        </authorList>
    </citation>
    <scope>NUCLEOTIDE SEQUENCE [LARGE SCALE GENOMIC DNA]</scope>
    <source>
        <strain evidence="3">SGTM</strain>
    </source>
</reference>
<gene>
    <name evidence="2" type="ORF">SFSGTM_12960</name>
</gene>
<dbReference type="Gene3D" id="1.10.260.40">
    <property type="entry name" value="lambda repressor-like DNA-binding domains"/>
    <property type="match status" value="1"/>
</dbReference>
<dbReference type="EMBL" id="AP021881">
    <property type="protein sequence ID" value="BBP00588.1"/>
    <property type="molecule type" value="Genomic_DNA"/>
</dbReference>
<accession>A0A809S1V8</accession>
<dbReference type="AlphaFoldDB" id="A0A809S1V8"/>
<feature type="domain" description="HTH cro/C1-type" evidence="1">
    <location>
        <begin position="24"/>
        <end position="55"/>
    </location>
</feature>
<dbReference type="Proteomes" id="UP000463939">
    <property type="component" value="Chromosome"/>
</dbReference>
<dbReference type="PROSITE" id="PS50943">
    <property type="entry name" value="HTH_CROC1"/>
    <property type="match status" value="1"/>
</dbReference>
<dbReference type="InterPro" id="IPR001387">
    <property type="entry name" value="Cro/C1-type_HTH"/>
</dbReference>
<dbReference type="KEGG" id="sniv:SFSGTM_12960"/>
<keyword evidence="3" id="KW-1185">Reference proteome</keyword>
<proteinExistence type="predicted"/>